<comment type="caution">
    <text evidence="1">The sequence shown here is derived from an EMBL/GenBank/DDBJ whole genome shotgun (WGS) entry which is preliminary data.</text>
</comment>
<dbReference type="AlphaFoldDB" id="A0AAN8IG91"/>
<gene>
    <name evidence="1" type="ORF">GCK32_001420</name>
</gene>
<dbReference type="Proteomes" id="UP001331761">
    <property type="component" value="Unassembled WGS sequence"/>
</dbReference>
<dbReference type="EMBL" id="WIXE01016732">
    <property type="protein sequence ID" value="KAK5972376.1"/>
    <property type="molecule type" value="Genomic_DNA"/>
</dbReference>
<keyword evidence="2" id="KW-1185">Reference proteome</keyword>
<proteinExistence type="predicted"/>
<accession>A0AAN8IG91</accession>
<protein>
    <submittedName>
        <fullName evidence="1">Uncharacterized protein</fullName>
    </submittedName>
</protein>
<evidence type="ECO:0000313" key="2">
    <source>
        <dbReference type="Proteomes" id="UP001331761"/>
    </source>
</evidence>
<sequence length="93" mass="10252">MGSVLAEASINVATKRKRSALLVIKDIALLPNSGLVVTGRTSLDDKDFEHLCRAWENNVCGMKSEGIKSFAYHYCRKTCGTRTMYKEVAVVAL</sequence>
<name>A0AAN8IG91_TRICO</name>
<evidence type="ECO:0000313" key="1">
    <source>
        <dbReference type="EMBL" id="KAK5972376.1"/>
    </source>
</evidence>
<reference evidence="1 2" key="1">
    <citation type="submission" date="2019-10" db="EMBL/GenBank/DDBJ databases">
        <title>Assembly and Annotation for the nematode Trichostrongylus colubriformis.</title>
        <authorList>
            <person name="Martin J."/>
        </authorList>
    </citation>
    <scope>NUCLEOTIDE SEQUENCE [LARGE SCALE GENOMIC DNA]</scope>
    <source>
        <strain evidence="1">G859</strain>
        <tissue evidence="1">Whole worm</tissue>
    </source>
</reference>
<organism evidence="1 2">
    <name type="scientific">Trichostrongylus colubriformis</name>
    <name type="common">Black scour worm</name>
    <dbReference type="NCBI Taxonomy" id="6319"/>
    <lineage>
        <taxon>Eukaryota</taxon>
        <taxon>Metazoa</taxon>
        <taxon>Ecdysozoa</taxon>
        <taxon>Nematoda</taxon>
        <taxon>Chromadorea</taxon>
        <taxon>Rhabditida</taxon>
        <taxon>Rhabditina</taxon>
        <taxon>Rhabditomorpha</taxon>
        <taxon>Strongyloidea</taxon>
        <taxon>Trichostrongylidae</taxon>
        <taxon>Trichostrongylus</taxon>
    </lineage>
</organism>